<reference evidence="2" key="1">
    <citation type="submission" date="2018-12" db="EMBL/GenBank/DDBJ databases">
        <authorList>
            <person name="Will S."/>
            <person name="Neumann-Schaal M."/>
            <person name="Henke P."/>
        </authorList>
    </citation>
    <scope>NUCLEOTIDE SEQUENCE</scope>
    <source>
        <strain evidence="2">PCC 7102</strain>
    </source>
</reference>
<gene>
    <name evidence="2" type="ORF">DSM106972_049650</name>
</gene>
<comment type="caution">
    <text evidence="2">The sequence shown here is derived from an EMBL/GenBank/DDBJ whole genome shotgun (WGS) entry which is preliminary data.</text>
</comment>
<keyword evidence="3" id="KW-1185">Reference proteome</keyword>
<reference evidence="2" key="2">
    <citation type="journal article" date="2019" name="Genome Biol. Evol.">
        <title>Day and night: Metabolic profiles and evolutionary relationships of six axenic non-marine cyanobacteria.</title>
        <authorList>
            <person name="Will S.E."/>
            <person name="Henke P."/>
            <person name="Boedeker C."/>
            <person name="Huang S."/>
            <person name="Brinkmann H."/>
            <person name="Rohde M."/>
            <person name="Jarek M."/>
            <person name="Friedl T."/>
            <person name="Seufert S."/>
            <person name="Schumacher M."/>
            <person name="Overmann J."/>
            <person name="Neumann-Schaal M."/>
            <person name="Petersen J."/>
        </authorList>
    </citation>
    <scope>NUCLEOTIDE SEQUENCE [LARGE SCALE GENOMIC DNA]</scope>
    <source>
        <strain evidence="2">PCC 7102</strain>
    </source>
</reference>
<accession>A0A433VD61</accession>
<evidence type="ECO:0000256" key="1">
    <source>
        <dbReference type="SAM" id="MobiDB-lite"/>
    </source>
</evidence>
<feature type="region of interest" description="Disordered" evidence="1">
    <location>
        <begin position="117"/>
        <end position="155"/>
    </location>
</feature>
<organism evidence="2 3">
    <name type="scientific">Dulcicalothrix desertica PCC 7102</name>
    <dbReference type="NCBI Taxonomy" id="232991"/>
    <lineage>
        <taxon>Bacteria</taxon>
        <taxon>Bacillati</taxon>
        <taxon>Cyanobacteriota</taxon>
        <taxon>Cyanophyceae</taxon>
        <taxon>Nostocales</taxon>
        <taxon>Calotrichaceae</taxon>
        <taxon>Dulcicalothrix</taxon>
    </lineage>
</organism>
<sequence length="155" mass="17306">MSAKPKQQTVRFEMLLTKEQNDSLVQQADSLGISKAELIRRRIAKSRIKSIPQVNWQCYWQLLKIAEDIKCIAQTQNNAMDNGSIPQAIDPIMIEELMIQISQIRLHLILGAKSATGQSSSEGVLPPTDFAECPRGELGANASNIQQEENDDWEG</sequence>
<dbReference type="RefSeq" id="WP_127083294.1">
    <property type="nucleotide sequence ID" value="NZ_RSCL01000012.1"/>
</dbReference>
<dbReference type="AlphaFoldDB" id="A0A433VD61"/>
<dbReference type="EMBL" id="RSCL01000012">
    <property type="protein sequence ID" value="RUT04051.1"/>
    <property type="molecule type" value="Genomic_DNA"/>
</dbReference>
<dbReference type="Proteomes" id="UP000271624">
    <property type="component" value="Unassembled WGS sequence"/>
</dbReference>
<name>A0A433VD61_9CYAN</name>
<protein>
    <submittedName>
        <fullName evidence="2">Uncharacterized protein</fullName>
    </submittedName>
</protein>
<proteinExistence type="predicted"/>
<evidence type="ECO:0000313" key="2">
    <source>
        <dbReference type="EMBL" id="RUT04051.1"/>
    </source>
</evidence>
<evidence type="ECO:0000313" key="3">
    <source>
        <dbReference type="Proteomes" id="UP000271624"/>
    </source>
</evidence>
<dbReference type="OrthoDB" id="521516at2"/>